<keyword evidence="4 7" id="KW-1133">Transmembrane helix</keyword>
<feature type="domain" description="ABC3 transporter permease C-terminal" evidence="8">
    <location>
        <begin position="716"/>
        <end position="831"/>
    </location>
</feature>
<gene>
    <name evidence="10" type="ORF">ABID24_002262</name>
</gene>
<feature type="transmembrane region" description="Helical" evidence="7">
    <location>
        <begin position="768"/>
        <end position="787"/>
    </location>
</feature>
<reference evidence="10 11" key="1">
    <citation type="submission" date="2024-06" db="EMBL/GenBank/DDBJ databases">
        <title>Genomic Encyclopedia of Type Strains, Phase IV (KMG-IV): sequencing the most valuable type-strain genomes for metagenomic binning, comparative biology and taxonomic classification.</title>
        <authorList>
            <person name="Goeker M."/>
        </authorList>
    </citation>
    <scope>NUCLEOTIDE SEQUENCE [LARGE SCALE GENOMIC DNA]</scope>
    <source>
        <strain evidence="10 11">DSM 29492</strain>
    </source>
</reference>
<feature type="transmembrane region" description="Helical" evidence="7">
    <location>
        <begin position="799"/>
        <end position="824"/>
    </location>
</feature>
<dbReference type="PANTHER" id="PTHR30572">
    <property type="entry name" value="MEMBRANE COMPONENT OF TRANSPORTER-RELATED"/>
    <property type="match status" value="1"/>
</dbReference>
<dbReference type="InterPro" id="IPR050250">
    <property type="entry name" value="Macrolide_Exporter_MacB"/>
</dbReference>
<feature type="transmembrane region" description="Helical" evidence="7">
    <location>
        <begin position="404"/>
        <end position="428"/>
    </location>
</feature>
<feature type="domain" description="ABC3 transporter permease C-terminal" evidence="8">
    <location>
        <begin position="270"/>
        <end position="384"/>
    </location>
</feature>
<comment type="caution">
    <text evidence="10">The sequence shown here is derived from an EMBL/GenBank/DDBJ whole genome shotgun (WGS) entry which is preliminary data.</text>
</comment>
<evidence type="ECO:0000256" key="3">
    <source>
        <dbReference type="ARBA" id="ARBA00022692"/>
    </source>
</evidence>
<evidence type="ECO:0000256" key="6">
    <source>
        <dbReference type="ARBA" id="ARBA00038076"/>
    </source>
</evidence>
<dbReference type="EMBL" id="JBEPMJ010000016">
    <property type="protein sequence ID" value="MET3751008.1"/>
    <property type="molecule type" value="Genomic_DNA"/>
</dbReference>
<evidence type="ECO:0000256" key="7">
    <source>
        <dbReference type="SAM" id="Phobius"/>
    </source>
</evidence>
<accession>A0ABV2M3G5</accession>
<protein>
    <submittedName>
        <fullName evidence="10">ABC-type antimicrobial peptide transport system permease subunit</fullName>
    </submittedName>
</protein>
<evidence type="ECO:0000313" key="10">
    <source>
        <dbReference type="EMBL" id="MET3751008.1"/>
    </source>
</evidence>
<dbReference type="Pfam" id="PF12704">
    <property type="entry name" value="MacB_PCD"/>
    <property type="match status" value="1"/>
</dbReference>
<dbReference type="Proteomes" id="UP001549106">
    <property type="component" value="Unassembled WGS sequence"/>
</dbReference>
<feature type="transmembrane region" description="Helical" evidence="7">
    <location>
        <begin position="268"/>
        <end position="291"/>
    </location>
</feature>
<feature type="transmembrane region" description="Helical" evidence="7">
    <location>
        <begin position="361"/>
        <end position="383"/>
    </location>
</feature>
<evidence type="ECO:0000256" key="5">
    <source>
        <dbReference type="ARBA" id="ARBA00023136"/>
    </source>
</evidence>
<feature type="transmembrane region" description="Helical" evidence="7">
    <location>
        <begin position="322"/>
        <end position="341"/>
    </location>
</feature>
<proteinExistence type="inferred from homology"/>
<organism evidence="10 11">
    <name type="scientific">Blautia caecimuris</name>
    <dbReference type="NCBI Taxonomy" id="1796615"/>
    <lineage>
        <taxon>Bacteria</taxon>
        <taxon>Bacillati</taxon>
        <taxon>Bacillota</taxon>
        <taxon>Clostridia</taxon>
        <taxon>Lachnospirales</taxon>
        <taxon>Lachnospiraceae</taxon>
        <taxon>Blautia</taxon>
    </lineage>
</organism>
<keyword evidence="2" id="KW-1003">Cell membrane</keyword>
<evidence type="ECO:0000313" key="11">
    <source>
        <dbReference type="Proteomes" id="UP001549106"/>
    </source>
</evidence>
<dbReference type="InterPro" id="IPR025857">
    <property type="entry name" value="MacB_PCD"/>
</dbReference>
<dbReference type="Pfam" id="PF02687">
    <property type="entry name" value="FtsX"/>
    <property type="match status" value="2"/>
</dbReference>
<keyword evidence="3 7" id="KW-0812">Transmembrane</keyword>
<evidence type="ECO:0000259" key="8">
    <source>
        <dbReference type="Pfam" id="PF02687"/>
    </source>
</evidence>
<dbReference type="RefSeq" id="WP_257464880.1">
    <property type="nucleotide sequence ID" value="NZ_JANJZT010000016.1"/>
</dbReference>
<feature type="domain" description="MacB-like periplasmic core" evidence="9">
    <location>
        <begin position="29"/>
        <end position="223"/>
    </location>
</feature>
<feature type="transmembrane region" description="Helical" evidence="7">
    <location>
        <begin position="27"/>
        <end position="50"/>
    </location>
</feature>
<evidence type="ECO:0000259" key="9">
    <source>
        <dbReference type="Pfam" id="PF12704"/>
    </source>
</evidence>
<evidence type="ECO:0000256" key="2">
    <source>
        <dbReference type="ARBA" id="ARBA00022475"/>
    </source>
</evidence>
<sequence length="840" mass="93711">MFQNTNKEVLKELAKDNYTSHKSRNRIAILAIALTTLLITAVWTVGISMISTISNYGESAPGPGCEGNINGTEETRDKLKELPQIQWADMARECSRAGLHNQEFSGMDVRLLAPDESYFEHNFVELTEGRFAQNADEIVISDTMAEHLGLERIVGSQLELLVMLGTDEEMAETPITFTVTGYYKNPLINISEIYDEIYTAPEFIGQYNPAMEKIPQKIYVKLNNLNPLLLKTDVMDKLQEACDLAGGTGIGTKNTNSMSNMLLSVGPAVLFVLFIILSGYFLIYNVFYISVSSDIRWFGMMKTIGTTARQLKTVLMQQIRRLAVIGILIGIVLGYIVGNLIGPGVMAQTMYAMFYKAPNVLVIFILGAGFSWFTVYISALKSLKLACRISPVEAARFAPKKKKNLFTILSFALSGMIFLVSCNAALGFSVDHMVERYNMNDARIIHEGSGWSLEEPYKPVSAELPDKIADLPFVTDVNVVYQARMMPDYVETTVGRLYLPSQAEVSLDGPLKNEMEFFANSDKFMSTYGDTGLQEQAKNNRWGLSVQGIPAELIQQELACAGAFEGTVDVDKFAAGEGVIWLAPDSQEVMGRDFKDSVHPGDAAIIGFYDNQGNYSEKEMTVLAVCEKRSMFGTSDISVGNIILSDTLFKKLYPDYDQWISDIQIDTEEEITEEQNQQINSLMAAEYNSQLKMESRYMTRVQMETQKQTFQLIGFLLAGLLGIIGVSNLVNTITSDVFSRKIELAAMQSIGMTKRQLWAMLLKDTLKFMRVSVVLMLLSGSIMSYLVTQHALFTGFNPGLFLTSAAVLMLLVIIICIFMTWLLVKVLNKKSIVERLREIE</sequence>
<evidence type="ECO:0000256" key="1">
    <source>
        <dbReference type="ARBA" id="ARBA00004651"/>
    </source>
</evidence>
<keyword evidence="5 7" id="KW-0472">Membrane</keyword>
<comment type="subcellular location">
    <subcellularLocation>
        <location evidence="1">Cell membrane</location>
        <topology evidence="1">Multi-pass membrane protein</topology>
    </subcellularLocation>
</comment>
<comment type="similarity">
    <text evidence="6">Belongs to the ABC-4 integral membrane protein family.</text>
</comment>
<keyword evidence="11" id="KW-1185">Reference proteome</keyword>
<evidence type="ECO:0000256" key="4">
    <source>
        <dbReference type="ARBA" id="ARBA00022989"/>
    </source>
</evidence>
<dbReference type="PANTHER" id="PTHR30572:SF4">
    <property type="entry name" value="ABC TRANSPORTER PERMEASE YTRF"/>
    <property type="match status" value="1"/>
</dbReference>
<name>A0ABV2M3G5_9FIRM</name>
<feature type="transmembrane region" description="Helical" evidence="7">
    <location>
        <begin position="710"/>
        <end position="730"/>
    </location>
</feature>
<dbReference type="InterPro" id="IPR003838">
    <property type="entry name" value="ABC3_permease_C"/>
</dbReference>